<sequence length="665" mass="75877">MLKWLVIDSSMLNFVISNELIFKPGYLPIVHDETNPLEHIETIAKRYKVSLQIIHNLDDLRELTIQIISANNKTRSEAICAIEKGSKAKLFAQIYSYHKNIKLIEFENIEELQDYEVNYVTIFSFTPDVDSLIKTNQFLHNKKVGFVIGGNLAELSFFTAKILTPVQDYVRNSVYLQMIDDKMQSQNINDQIYIYTRKKDPFDRLMEHNVKGMDNLIIAAHGNGEEIYLGSKKIVSKEPDKNRVLASKINVLNVFLDSCFGLKTHQPKNHPQLNPLWRTLLLSGLRSLILYPGVKDNSSVECNWYLGLLHFGYTFGHIVSLINKNISRCANEIGRYILLGDPEQNYSLVKDLITYKEDKVLDTLDINIDNPKHFIELEFADQINLERKGFVTQNGESEWLLTGKNKVLIVSLNPSTKGLSGSFKMLDNVVKSSFNELNLMKLMPPSANGFIKQLEAAYASISSHYPKASFNSKHFRKLKDNLSKVEMLRSKIAISVLKSLLNEAKSGLFPITEKYSENFVMSHYEETNEFCFCGKNLTKKVLISPLDTSIKREILLCSSCGTIEDKPLFDEFVRIKLNSLDNVESGGILTVRIESEGINQFDYGLTYIGCNSPLINIANESVFEVTLTVDSQSQYNSLKFIALVNERLWVITKPVYVQNEHFTYV</sequence>
<evidence type="ECO:0008006" key="3">
    <source>
        <dbReference type="Google" id="ProtNLM"/>
    </source>
</evidence>
<evidence type="ECO:0000313" key="2">
    <source>
        <dbReference type="Proteomes" id="UP000199545"/>
    </source>
</evidence>
<dbReference type="Proteomes" id="UP000199545">
    <property type="component" value="Unassembled WGS sequence"/>
</dbReference>
<dbReference type="EMBL" id="FORR01000021">
    <property type="protein sequence ID" value="SFJ77385.1"/>
    <property type="molecule type" value="Genomic_DNA"/>
</dbReference>
<accession>A0A1I3U398</accession>
<proteinExistence type="predicted"/>
<organism evidence="1 2">
    <name type="scientific">Thermoflavimicrobium dichotomicum</name>
    <dbReference type="NCBI Taxonomy" id="46223"/>
    <lineage>
        <taxon>Bacteria</taxon>
        <taxon>Bacillati</taxon>
        <taxon>Bacillota</taxon>
        <taxon>Bacilli</taxon>
        <taxon>Bacillales</taxon>
        <taxon>Thermoactinomycetaceae</taxon>
        <taxon>Thermoflavimicrobium</taxon>
    </lineage>
</organism>
<name>A0A1I3U398_9BACL</name>
<gene>
    <name evidence="1" type="ORF">SAMN05421852_12145</name>
</gene>
<dbReference type="RefSeq" id="WP_093231378.1">
    <property type="nucleotide sequence ID" value="NZ_FORR01000021.1"/>
</dbReference>
<dbReference type="OrthoDB" id="384737at2"/>
<keyword evidence="2" id="KW-1185">Reference proteome</keyword>
<reference evidence="1 2" key="1">
    <citation type="submission" date="2016-10" db="EMBL/GenBank/DDBJ databases">
        <authorList>
            <person name="de Groot N.N."/>
        </authorList>
    </citation>
    <scope>NUCLEOTIDE SEQUENCE [LARGE SCALE GENOMIC DNA]</scope>
    <source>
        <strain evidence="1 2">DSM 44778</strain>
    </source>
</reference>
<evidence type="ECO:0000313" key="1">
    <source>
        <dbReference type="EMBL" id="SFJ77385.1"/>
    </source>
</evidence>
<dbReference type="AlphaFoldDB" id="A0A1I3U398"/>
<protein>
    <recommendedName>
        <fullName evidence="3">CHAT domain-containing protein</fullName>
    </recommendedName>
</protein>